<accession>A0A412G4R2</accession>
<keyword evidence="2" id="KW-1185">Reference proteome</keyword>
<protein>
    <submittedName>
        <fullName evidence="1">Uncharacterized protein</fullName>
    </submittedName>
</protein>
<comment type="caution">
    <text evidence="1">The sequence shown here is derived from an EMBL/GenBank/DDBJ whole genome shotgun (WGS) entry which is preliminary data.</text>
</comment>
<proteinExistence type="predicted"/>
<sequence>MKKAEQNAKGLTKDDKKRLNCRGQCCNMIVDRTKAEAALFLIQIWRNEDHDAEKTLEGIDMFSGFRHKRKERETGGNP</sequence>
<dbReference type="EMBL" id="QRUP01000003">
    <property type="protein sequence ID" value="RGR75805.1"/>
    <property type="molecule type" value="Genomic_DNA"/>
</dbReference>
<dbReference type="RefSeq" id="WP_117893718.1">
    <property type="nucleotide sequence ID" value="NZ_CABJCV010000003.1"/>
</dbReference>
<gene>
    <name evidence="1" type="ORF">DWY25_03470</name>
</gene>
<dbReference type="AlphaFoldDB" id="A0A412G4R2"/>
<evidence type="ECO:0000313" key="2">
    <source>
        <dbReference type="Proteomes" id="UP000284178"/>
    </source>
</evidence>
<name>A0A412G4R2_9FIRM</name>
<evidence type="ECO:0000313" key="1">
    <source>
        <dbReference type="EMBL" id="RGR75805.1"/>
    </source>
</evidence>
<reference evidence="1 2" key="1">
    <citation type="submission" date="2018-08" db="EMBL/GenBank/DDBJ databases">
        <title>A genome reference for cultivated species of the human gut microbiota.</title>
        <authorList>
            <person name="Zou Y."/>
            <person name="Xue W."/>
            <person name="Luo G."/>
        </authorList>
    </citation>
    <scope>NUCLEOTIDE SEQUENCE [LARGE SCALE GENOMIC DNA]</scope>
    <source>
        <strain evidence="1 2">AF24-29</strain>
    </source>
</reference>
<dbReference type="Proteomes" id="UP000284178">
    <property type="component" value="Unassembled WGS sequence"/>
</dbReference>
<organism evidence="1 2">
    <name type="scientific">Holdemania filiformis</name>
    <dbReference type="NCBI Taxonomy" id="61171"/>
    <lineage>
        <taxon>Bacteria</taxon>
        <taxon>Bacillati</taxon>
        <taxon>Bacillota</taxon>
        <taxon>Erysipelotrichia</taxon>
        <taxon>Erysipelotrichales</taxon>
        <taxon>Erysipelotrichaceae</taxon>
        <taxon>Holdemania</taxon>
    </lineage>
</organism>
<dbReference type="GeneID" id="83014466"/>